<dbReference type="PANTHER" id="PTHR43822:SF2">
    <property type="entry name" value="HOMOACONITASE, MITOCHONDRIAL"/>
    <property type="match status" value="1"/>
</dbReference>
<evidence type="ECO:0000256" key="1">
    <source>
        <dbReference type="ARBA" id="ARBA00022485"/>
    </source>
</evidence>
<comment type="catalytic activity">
    <reaction evidence="6">
        <text>(2R,3S)-3-isopropylmalate = (2S)-2-isopropylmalate</text>
        <dbReference type="Rhea" id="RHEA:32287"/>
        <dbReference type="ChEBI" id="CHEBI:1178"/>
        <dbReference type="ChEBI" id="CHEBI:35121"/>
        <dbReference type="EC" id="4.2.1.33"/>
    </reaction>
</comment>
<evidence type="ECO:0000313" key="9">
    <source>
        <dbReference type="Proteomes" id="UP000746471"/>
    </source>
</evidence>
<keyword evidence="4 6" id="KW-0411">Iron-sulfur</keyword>
<dbReference type="InterPro" id="IPR033941">
    <property type="entry name" value="IPMI_cat"/>
</dbReference>
<sequence>MNEIESIIAKHAAVERVVPGEIVEVTVDFVMTNDATTALNISIFEDTLEGDTIWDNEKLIMVMDHYTPSNTVAAANTHKIMRDFAKKQAVKYVYDGVGICHQVMLEEHIMPGQLIIGADSHTCSYGAIGALSTGMGSTDIAVSWLDGKTWLKVPETIKIILDGKASNGVYSKDITLKVISDLTAKGATYKAIVFEGEAVSAMSIAERMTLCNMVIEAGGKFAYIKPDEKVKQYLNSRGRNDAFELDVCEGGQYERIIRYDISNLEPQIACPHFVDNICGISEVLGLEMDEFFIGACTNGRYEDLKVAADILKGKKIAPQTRLIVTPASREIYKQAARDGLLEIFMDSGAMICNPGCSTCFGATEGLLGDGERLLTTANRNFIGRVGSKDSYIYLASPAVVAVSAITGKITDPREVL</sequence>
<proteinExistence type="inferred from homology"/>
<dbReference type="Gene3D" id="3.30.499.10">
    <property type="entry name" value="Aconitase, domain 3"/>
    <property type="match status" value="2"/>
</dbReference>
<evidence type="ECO:0000256" key="3">
    <source>
        <dbReference type="ARBA" id="ARBA00023004"/>
    </source>
</evidence>
<evidence type="ECO:0000256" key="5">
    <source>
        <dbReference type="ARBA" id="ARBA00023239"/>
    </source>
</evidence>
<protein>
    <recommendedName>
        <fullName evidence="6">3-isopropylmalate dehydratase large subunit</fullName>
        <ecNumber evidence="6">4.2.1.33</ecNumber>
    </recommendedName>
    <alternativeName>
        <fullName evidence="6">Alpha-IPM isomerase</fullName>
        <shortName evidence="6">IPMI</shortName>
    </alternativeName>
    <alternativeName>
        <fullName evidence="6">Isopropylmalate isomerase</fullName>
    </alternativeName>
</protein>
<feature type="binding site" evidence="6">
    <location>
        <position position="296"/>
    </location>
    <ligand>
        <name>[4Fe-4S] cluster</name>
        <dbReference type="ChEBI" id="CHEBI:49883"/>
    </ligand>
</feature>
<dbReference type="Proteomes" id="UP000746471">
    <property type="component" value="Unassembled WGS sequence"/>
</dbReference>
<dbReference type="NCBIfam" id="TIGR02086">
    <property type="entry name" value="IPMI_arch"/>
    <property type="match status" value="1"/>
</dbReference>
<gene>
    <name evidence="6" type="primary">leuC</name>
    <name evidence="8" type="ORF">KHM83_05300</name>
</gene>
<evidence type="ECO:0000259" key="7">
    <source>
        <dbReference type="Pfam" id="PF00330"/>
    </source>
</evidence>
<name>A0ABS5PPY5_9FIRM</name>
<reference evidence="8 9" key="1">
    <citation type="submission" date="2021-05" db="EMBL/GenBank/DDBJ databases">
        <title>Fusibacter ferrireducens sp. nov., an anaerobic, sulfur- and Fe-reducing bacterium isolated from the mangrove sediment.</title>
        <authorList>
            <person name="Qiu D."/>
        </authorList>
    </citation>
    <scope>NUCLEOTIDE SEQUENCE [LARGE SCALE GENOMIC DNA]</scope>
    <source>
        <strain evidence="8 9">DSM 12116</strain>
    </source>
</reference>
<dbReference type="InterPro" id="IPR001030">
    <property type="entry name" value="Acoase/IPM_deHydtase_lsu_aba"/>
</dbReference>
<dbReference type="HAMAP" id="MF_01027">
    <property type="entry name" value="LeuC_type2"/>
    <property type="match status" value="1"/>
</dbReference>
<feature type="binding site" evidence="6">
    <location>
        <position position="356"/>
    </location>
    <ligand>
        <name>[4Fe-4S] cluster</name>
        <dbReference type="ChEBI" id="CHEBI:49883"/>
    </ligand>
</feature>
<comment type="function">
    <text evidence="6">Catalyzes the isomerization between 2-isopropylmalate and 3-isopropylmalate, via the formation of 2-isopropylmaleate.</text>
</comment>
<feature type="domain" description="Aconitase/3-isopropylmalate dehydratase large subunit alpha/beta/alpha" evidence="7">
    <location>
        <begin position="7"/>
        <end position="282"/>
    </location>
</feature>
<keyword evidence="6" id="KW-0432">Leucine biosynthesis</keyword>
<dbReference type="EMBL" id="JAHBCL010000007">
    <property type="protein sequence ID" value="MBS7526082.1"/>
    <property type="molecule type" value="Genomic_DNA"/>
</dbReference>
<comment type="caution">
    <text evidence="8">The sequence shown here is derived from an EMBL/GenBank/DDBJ whole genome shotgun (WGS) entry which is preliminary data.</text>
</comment>
<dbReference type="SUPFAM" id="SSF53732">
    <property type="entry name" value="Aconitase iron-sulfur domain"/>
    <property type="match status" value="1"/>
</dbReference>
<keyword evidence="6" id="KW-0028">Amino-acid biosynthesis</keyword>
<comment type="similarity">
    <text evidence="6">Belongs to the aconitase/IPM isomerase family. LeuC type 2 subfamily.</text>
</comment>
<keyword evidence="3 6" id="KW-0408">Iron</keyword>
<comment type="pathway">
    <text evidence="6">Amino-acid biosynthesis; L-leucine biosynthesis; L-leucine from 3-methyl-2-oxobutanoate: step 2/4.</text>
</comment>
<feature type="domain" description="Aconitase/3-isopropylmalate dehydratase large subunit alpha/beta/alpha" evidence="7">
    <location>
        <begin position="287"/>
        <end position="407"/>
    </location>
</feature>
<dbReference type="InterPro" id="IPR036008">
    <property type="entry name" value="Aconitase_4Fe-4S_dom"/>
</dbReference>
<keyword evidence="5 6" id="KW-0456">Lyase</keyword>
<dbReference type="NCBIfam" id="NF001614">
    <property type="entry name" value="PRK00402.1"/>
    <property type="match status" value="1"/>
</dbReference>
<dbReference type="Pfam" id="PF00330">
    <property type="entry name" value="Aconitase"/>
    <property type="match status" value="2"/>
</dbReference>
<dbReference type="InterPro" id="IPR011826">
    <property type="entry name" value="HAcnase/IPMdehydase_lsu_prok"/>
</dbReference>
<accession>A0ABS5PPY5</accession>
<dbReference type="EC" id="4.2.1.33" evidence="6"/>
<keyword evidence="1 6" id="KW-0004">4Fe-4S</keyword>
<dbReference type="RefSeq" id="WP_213235867.1">
    <property type="nucleotide sequence ID" value="NZ_JAHBCL010000007.1"/>
</dbReference>
<keyword evidence="6" id="KW-0100">Branched-chain amino acid biosynthesis</keyword>
<dbReference type="InterPro" id="IPR015931">
    <property type="entry name" value="Acnase/IPM_dHydase_lsu_aba_1/3"/>
</dbReference>
<dbReference type="InterPro" id="IPR050067">
    <property type="entry name" value="IPM_dehydratase_rel_enz"/>
</dbReference>
<keyword evidence="9" id="KW-1185">Reference proteome</keyword>
<evidence type="ECO:0000256" key="6">
    <source>
        <dbReference type="HAMAP-Rule" id="MF_01027"/>
    </source>
</evidence>
<comment type="subunit">
    <text evidence="6">Heterodimer of LeuC and LeuD.</text>
</comment>
<dbReference type="InterPro" id="IPR006251">
    <property type="entry name" value="Homoacnase/IPMdehydase_lsu"/>
</dbReference>
<keyword evidence="2 6" id="KW-0479">Metal-binding</keyword>
<evidence type="ECO:0000256" key="4">
    <source>
        <dbReference type="ARBA" id="ARBA00023014"/>
    </source>
</evidence>
<dbReference type="PANTHER" id="PTHR43822">
    <property type="entry name" value="HOMOACONITASE, MITOCHONDRIAL-RELATED"/>
    <property type="match status" value="1"/>
</dbReference>
<comment type="cofactor">
    <cofactor evidence="6">
        <name>[4Fe-4S] cluster</name>
        <dbReference type="ChEBI" id="CHEBI:49883"/>
    </cofactor>
    <text evidence="6">Binds 1 [4Fe-4S] cluster per subunit.</text>
</comment>
<evidence type="ECO:0000313" key="8">
    <source>
        <dbReference type="EMBL" id="MBS7526082.1"/>
    </source>
</evidence>
<dbReference type="CDD" id="cd01583">
    <property type="entry name" value="IPMI"/>
    <property type="match status" value="1"/>
</dbReference>
<dbReference type="PRINTS" id="PR00415">
    <property type="entry name" value="ACONITASE"/>
</dbReference>
<feature type="binding site" evidence="6">
    <location>
        <position position="359"/>
    </location>
    <ligand>
        <name>[4Fe-4S] cluster</name>
        <dbReference type="ChEBI" id="CHEBI:49883"/>
    </ligand>
</feature>
<dbReference type="NCBIfam" id="TIGR01343">
    <property type="entry name" value="hacA_fam"/>
    <property type="match status" value="1"/>
</dbReference>
<evidence type="ECO:0000256" key="2">
    <source>
        <dbReference type="ARBA" id="ARBA00022723"/>
    </source>
</evidence>
<organism evidence="8 9">
    <name type="scientific">Fusibacter paucivorans</name>
    <dbReference type="NCBI Taxonomy" id="76009"/>
    <lineage>
        <taxon>Bacteria</taxon>
        <taxon>Bacillati</taxon>
        <taxon>Bacillota</taxon>
        <taxon>Clostridia</taxon>
        <taxon>Eubacteriales</taxon>
        <taxon>Eubacteriales Family XII. Incertae Sedis</taxon>
        <taxon>Fusibacter</taxon>
    </lineage>
</organism>